<dbReference type="AlphaFoldDB" id="A0A399FB98"/>
<sequence length="149" mass="16613">MYSIRLATLQDVATIAHQRRQMFTEMGALERAGIPERVILAWLSTQMEQGAYLGWLAQTGSTVVGGAGLLLYDWLPAPDLSTRRGYICNVYVEPEHRRQGLARRLVQGGLEACQERGISIVSLHASEAGRPVYEGLGFQPSPEMQWRAR</sequence>
<dbReference type="EMBL" id="QWLB01000006">
    <property type="protein sequence ID" value="RIH93420.1"/>
    <property type="molecule type" value="Genomic_DNA"/>
</dbReference>
<dbReference type="RefSeq" id="WP_119356196.1">
    <property type="nucleotide sequence ID" value="NZ_BJXM01000013.1"/>
</dbReference>
<dbReference type="PROSITE" id="PS51186">
    <property type="entry name" value="GNAT"/>
    <property type="match status" value="1"/>
</dbReference>
<dbReference type="SUPFAM" id="SSF55729">
    <property type="entry name" value="Acyl-CoA N-acyltransferases (Nat)"/>
    <property type="match status" value="1"/>
</dbReference>
<protein>
    <submittedName>
        <fullName evidence="4">Acetyltransferase (GNAT) domain protein</fullName>
    </submittedName>
</protein>
<evidence type="ECO:0000259" key="3">
    <source>
        <dbReference type="PROSITE" id="PS51186"/>
    </source>
</evidence>
<dbReference type="OrthoDB" id="118633at2"/>
<gene>
    <name evidence="4" type="ORF">Mgrana_00676</name>
</gene>
<dbReference type="Gene3D" id="3.40.630.30">
    <property type="match status" value="1"/>
</dbReference>
<dbReference type="GO" id="GO:0016747">
    <property type="term" value="F:acyltransferase activity, transferring groups other than amino-acyl groups"/>
    <property type="evidence" value="ECO:0007669"/>
    <property type="project" value="InterPro"/>
</dbReference>
<comment type="caution">
    <text evidence="4">The sequence shown here is derived from an EMBL/GenBank/DDBJ whole genome shotgun (WGS) entry which is preliminary data.</text>
</comment>
<keyword evidence="5" id="KW-1185">Reference proteome</keyword>
<dbReference type="InterPro" id="IPR000182">
    <property type="entry name" value="GNAT_dom"/>
</dbReference>
<dbReference type="InterPro" id="IPR050832">
    <property type="entry name" value="Bact_Acetyltransf"/>
</dbReference>
<dbReference type="Pfam" id="PF00583">
    <property type="entry name" value="Acetyltransf_1"/>
    <property type="match status" value="1"/>
</dbReference>
<evidence type="ECO:0000313" key="5">
    <source>
        <dbReference type="Proteomes" id="UP000266178"/>
    </source>
</evidence>
<dbReference type="CDD" id="cd04301">
    <property type="entry name" value="NAT_SF"/>
    <property type="match status" value="1"/>
</dbReference>
<keyword evidence="1 4" id="KW-0808">Transferase</keyword>
<evidence type="ECO:0000313" key="4">
    <source>
        <dbReference type="EMBL" id="RIH93420.1"/>
    </source>
</evidence>
<reference evidence="4 5" key="1">
    <citation type="submission" date="2018-08" db="EMBL/GenBank/DDBJ databases">
        <title>Meiothermus granaticius genome AF-68 sequencing project.</title>
        <authorList>
            <person name="Da Costa M.S."/>
            <person name="Albuquerque L."/>
            <person name="Raposo P."/>
            <person name="Froufe H.J.C."/>
            <person name="Barroso C.S."/>
            <person name="Egas C."/>
        </authorList>
    </citation>
    <scope>NUCLEOTIDE SEQUENCE [LARGE SCALE GENOMIC DNA]</scope>
    <source>
        <strain evidence="4 5">AF-68</strain>
    </source>
</reference>
<accession>A0A399FB98</accession>
<evidence type="ECO:0000256" key="2">
    <source>
        <dbReference type="ARBA" id="ARBA00023315"/>
    </source>
</evidence>
<proteinExistence type="predicted"/>
<dbReference type="Proteomes" id="UP000266178">
    <property type="component" value="Unassembled WGS sequence"/>
</dbReference>
<evidence type="ECO:0000256" key="1">
    <source>
        <dbReference type="ARBA" id="ARBA00022679"/>
    </source>
</evidence>
<organism evidence="4 5">
    <name type="scientific">Meiothermus granaticius NBRC 107808</name>
    <dbReference type="NCBI Taxonomy" id="1227551"/>
    <lineage>
        <taxon>Bacteria</taxon>
        <taxon>Thermotogati</taxon>
        <taxon>Deinococcota</taxon>
        <taxon>Deinococci</taxon>
        <taxon>Thermales</taxon>
        <taxon>Thermaceae</taxon>
        <taxon>Meiothermus</taxon>
    </lineage>
</organism>
<name>A0A399FB98_9DEIN</name>
<keyword evidence="2" id="KW-0012">Acyltransferase</keyword>
<feature type="domain" description="N-acetyltransferase" evidence="3">
    <location>
        <begin position="2"/>
        <end position="149"/>
    </location>
</feature>
<dbReference type="InterPro" id="IPR016181">
    <property type="entry name" value="Acyl_CoA_acyltransferase"/>
</dbReference>
<dbReference type="PANTHER" id="PTHR43877">
    <property type="entry name" value="AMINOALKYLPHOSPHONATE N-ACETYLTRANSFERASE-RELATED-RELATED"/>
    <property type="match status" value="1"/>
</dbReference>